<feature type="transmembrane region" description="Helical" evidence="1">
    <location>
        <begin position="46"/>
        <end position="67"/>
    </location>
</feature>
<keyword evidence="3" id="KW-1185">Reference proteome</keyword>
<keyword evidence="1" id="KW-0812">Transmembrane</keyword>
<comment type="caution">
    <text evidence="2">The sequence shown here is derived from an EMBL/GenBank/DDBJ whole genome shotgun (WGS) entry which is preliminary data.</text>
</comment>
<reference evidence="3" key="1">
    <citation type="journal article" date="2016" name="Genome Announc.">
        <title>Draft Genome Sequences of Methanobrevibacter curvatus DSM11111, Methanobrevibacter cuticularis DSM11139, Methanobrevibacter filiformis DSM11501, and Methanobrevibacter oralis DSM7256.</title>
        <authorList>
            <person name="Poehlein A."/>
            <person name="Seedorf H."/>
        </authorList>
    </citation>
    <scope>NUCLEOTIDE SEQUENCE [LARGE SCALE GENOMIC DNA]</scope>
    <source>
        <strain evidence="3">DSM 7256 / JCM 30027 / ZR</strain>
    </source>
</reference>
<evidence type="ECO:0000313" key="3">
    <source>
        <dbReference type="Proteomes" id="UP000077428"/>
    </source>
</evidence>
<proteinExistence type="predicted"/>
<dbReference type="EMBL" id="LWMU01000071">
    <property type="protein sequence ID" value="KZX12343.1"/>
    <property type="molecule type" value="Genomic_DNA"/>
</dbReference>
<feature type="transmembrane region" description="Helical" evidence="1">
    <location>
        <begin position="79"/>
        <end position="104"/>
    </location>
</feature>
<dbReference type="PATRIC" id="fig|66851.6.peg.1367"/>
<accession>A0A166AQG3</accession>
<sequence length="153" mass="18110">MKFNISKLWNPTGFFISFFMSFLMPIMFAVPFGYIPIDIFLYQQLIRWPVAYFIVTLIVIPISLYLAKSFFTFPPTDRFFNPVTFFISLQMSFIMPFLLGYGFGSMSLNILFLMWPMRWVVAYFMVNFAIRPLSISLARIVFNVEPQHLIIKF</sequence>
<dbReference type="AlphaFoldDB" id="A0A166AQG3"/>
<name>A0A166AQG3_METOA</name>
<keyword evidence="1" id="KW-0472">Membrane</keyword>
<dbReference type="Proteomes" id="UP000077428">
    <property type="component" value="Unassembled WGS sequence"/>
</dbReference>
<evidence type="ECO:0000313" key="2">
    <source>
        <dbReference type="EMBL" id="KZX12343.1"/>
    </source>
</evidence>
<feature type="transmembrane region" description="Helical" evidence="1">
    <location>
        <begin position="12"/>
        <end position="34"/>
    </location>
</feature>
<protein>
    <submittedName>
        <fullName evidence="2">Uncharacterized protein</fullName>
    </submittedName>
</protein>
<dbReference type="OrthoDB" id="77246at2157"/>
<evidence type="ECO:0000256" key="1">
    <source>
        <dbReference type="SAM" id="Phobius"/>
    </source>
</evidence>
<organism evidence="2 3">
    <name type="scientific">Methanobrevibacter oralis</name>
    <dbReference type="NCBI Taxonomy" id="66851"/>
    <lineage>
        <taxon>Archaea</taxon>
        <taxon>Methanobacteriati</taxon>
        <taxon>Methanobacteriota</taxon>
        <taxon>Methanomada group</taxon>
        <taxon>Methanobacteria</taxon>
        <taxon>Methanobacteriales</taxon>
        <taxon>Methanobacteriaceae</taxon>
        <taxon>Methanobrevibacter</taxon>
    </lineage>
</organism>
<dbReference type="RefSeq" id="WP_042692255.1">
    <property type="nucleotide sequence ID" value="NZ_CABMAB010000006.1"/>
</dbReference>
<gene>
    <name evidence="2" type="ORF">MBORA_12580</name>
</gene>
<keyword evidence="1" id="KW-1133">Transmembrane helix</keyword>